<proteinExistence type="predicted"/>
<dbReference type="PROSITE" id="PS51782">
    <property type="entry name" value="LYSM"/>
    <property type="match status" value="1"/>
</dbReference>
<dbReference type="InterPro" id="IPR013783">
    <property type="entry name" value="Ig-like_fold"/>
</dbReference>
<dbReference type="AlphaFoldDB" id="A0A7C1JJW5"/>
<accession>A0A7C1JJW5</accession>
<reference evidence="2" key="1">
    <citation type="journal article" date="2020" name="mSystems">
        <title>Genome- and Community-Level Interaction Insights into Carbon Utilization and Element Cycling Functions of Hydrothermarchaeota in Hydrothermal Sediment.</title>
        <authorList>
            <person name="Zhou Z."/>
            <person name="Liu Y."/>
            <person name="Xu W."/>
            <person name="Pan J."/>
            <person name="Luo Z.H."/>
            <person name="Li M."/>
        </authorList>
    </citation>
    <scope>NUCLEOTIDE SEQUENCE [LARGE SCALE GENOMIC DNA]</scope>
    <source>
        <strain evidence="2">SpSt-289</strain>
    </source>
</reference>
<protein>
    <submittedName>
        <fullName evidence="2">LysM peptidoglycan-binding domain-containing protein</fullName>
    </submittedName>
</protein>
<dbReference type="Pfam" id="PF01476">
    <property type="entry name" value="LysM"/>
    <property type="match status" value="1"/>
</dbReference>
<name>A0A7C1JJW5_9CHLR</name>
<dbReference type="Pfam" id="PF17802">
    <property type="entry name" value="SpaA"/>
    <property type="match status" value="1"/>
</dbReference>
<dbReference type="CDD" id="cd00118">
    <property type="entry name" value="LysM"/>
    <property type="match status" value="1"/>
</dbReference>
<organism evidence="2">
    <name type="scientific">Caldilinea aerophila</name>
    <dbReference type="NCBI Taxonomy" id="133453"/>
    <lineage>
        <taxon>Bacteria</taxon>
        <taxon>Bacillati</taxon>
        <taxon>Chloroflexota</taxon>
        <taxon>Caldilineae</taxon>
        <taxon>Caldilineales</taxon>
        <taxon>Caldilineaceae</taxon>
        <taxon>Caldilinea</taxon>
    </lineage>
</organism>
<gene>
    <name evidence="2" type="ORF">ENQ20_17715</name>
</gene>
<feature type="domain" description="LysM" evidence="1">
    <location>
        <begin position="474"/>
        <end position="521"/>
    </location>
</feature>
<dbReference type="Gene3D" id="3.10.350.10">
    <property type="entry name" value="LysM domain"/>
    <property type="match status" value="1"/>
</dbReference>
<evidence type="ECO:0000313" key="2">
    <source>
        <dbReference type="EMBL" id="HDX33301.1"/>
    </source>
</evidence>
<dbReference type="EMBL" id="DSMG01000185">
    <property type="protein sequence ID" value="HDX33301.1"/>
    <property type="molecule type" value="Genomic_DNA"/>
</dbReference>
<dbReference type="InterPro" id="IPR018392">
    <property type="entry name" value="LysM"/>
</dbReference>
<dbReference type="SUPFAM" id="SSF49478">
    <property type="entry name" value="Cna protein B-type domain"/>
    <property type="match status" value="1"/>
</dbReference>
<dbReference type="InterPro" id="IPR036779">
    <property type="entry name" value="LysM_dom_sf"/>
</dbReference>
<dbReference type="Gene3D" id="2.60.40.10">
    <property type="entry name" value="Immunoglobulins"/>
    <property type="match status" value="1"/>
</dbReference>
<evidence type="ECO:0000259" key="1">
    <source>
        <dbReference type="PROSITE" id="PS51782"/>
    </source>
</evidence>
<dbReference type="SMART" id="SM00257">
    <property type="entry name" value="LysM"/>
    <property type="match status" value="1"/>
</dbReference>
<sequence length="522" mass="56911">MTDNFSRPRWLHWRVRTLAAIILALGLLIPGAGVFAQQGPIPLDRICIEGSVINFNETPLGAPYTWTITYGPAGTDDTYTVTTNANGQFTLPISGGPVLDAGVWTFSLDPTVNGPWEGITPLTFDIPLSYGSTECVKIRWKLVRYVPVIVTKIDDQHNPLNGWVIRAEPVHGNWFASPQEVTTGSGANNPGEAVFRLTEGQWIFKERAPSGVTYTPIMPASGQQTLNVVWQDDGQGNPVPLLLRFKNRVTEYGCIDVYKFDLFEETSTPLPGWKITLKRANGSVAATGYTDAAGMVRFNNLPFGPYTVHEEIRNGWAPASPTSVSVTVNVAGQCIPVRFFNQQDFGFSFVGRKLDANGHVGLAGWKITITPLDAGGALPTNATPEGSGAYVITDGLGNYRFDFPTNDYRVPGARYRICEEIKAGWLPHGPTCYNVRLPHQPGSPVVVRDFVNQQVGHTEQQRWGSSPGGSGCRYTVTVRPGDSLYGIGATYGASASAMLAANPWVRNRPHYYLYPGDTVCVP</sequence>
<comment type="caution">
    <text evidence="2">The sequence shown here is derived from an EMBL/GenBank/DDBJ whole genome shotgun (WGS) entry which is preliminary data.</text>
</comment>
<dbReference type="InterPro" id="IPR041033">
    <property type="entry name" value="SpaA_PFL_dom_1"/>
</dbReference>
<dbReference type="SUPFAM" id="SSF54106">
    <property type="entry name" value="LysM domain"/>
    <property type="match status" value="1"/>
</dbReference>